<dbReference type="InterPro" id="IPR003945">
    <property type="entry name" value="NU5C-like"/>
</dbReference>
<gene>
    <name evidence="11" type="primary">NADH5</name>
</gene>
<keyword evidence="5 8" id="KW-0472">Membrane</keyword>
<evidence type="ECO:0000256" key="7">
    <source>
        <dbReference type="ARBA" id="ARBA00049551"/>
    </source>
</evidence>
<dbReference type="Pfam" id="PF00361">
    <property type="entry name" value="Proton_antipo_M"/>
    <property type="match status" value="1"/>
</dbReference>
<dbReference type="GO" id="GO:0015990">
    <property type="term" value="P:electron transport coupled proton transport"/>
    <property type="evidence" value="ECO:0007669"/>
    <property type="project" value="TreeGrafter"/>
</dbReference>
<evidence type="ECO:0000259" key="10">
    <source>
        <dbReference type="Pfam" id="PF00361"/>
    </source>
</evidence>
<feature type="transmembrane region" description="Helical" evidence="8">
    <location>
        <begin position="41"/>
        <end position="60"/>
    </location>
</feature>
<name>A0A141CLE8_9BILA</name>
<dbReference type="GO" id="GO:0003954">
    <property type="term" value="F:NADH dehydrogenase activity"/>
    <property type="evidence" value="ECO:0007669"/>
    <property type="project" value="TreeGrafter"/>
</dbReference>
<feature type="transmembrane region" description="Helical" evidence="8">
    <location>
        <begin position="341"/>
        <end position="368"/>
    </location>
</feature>
<geneLocation type="mitochondrion" evidence="11"/>
<keyword evidence="9" id="KW-0732">Signal</keyword>
<proteinExistence type="predicted"/>
<dbReference type="GO" id="GO:0008137">
    <property type="term" value="F:NADH dehydrogenase (ubiquinone) activity"/>
    <property type="evidence" value="ECO:0007669"/>
    <property type="project" value="UniProtKB-EC"/>
</dbReference>
<feature type="transmembrane region" description="Helical" evidence="8">
    <location>
        <begin position="268"/>
        <end position="286"/>
    </location>
</feature>
<feature type="transmembrane region" description="Helical" evidence="8">
    <location>
        <begin position="421"/>
        <end position="444"/>
    </location>
</feature>
<evidence type="ECO:0000256" key="2">
    <source>
        <dbReference type="ARBA" id="ARBA00012944"/>
    </source>
</evidence>
<sequence length="510" mass="54867">MVALYMLVAMFCVLCLSDTSCGLVFQSLGVFPISLTMDCYSSAFLLLLLLISSQVLLWSYYYMDAELYYRRFVSLLFAFLGSMFMLVFFSSLYGAFIGWDGLGITSFLLVIYFKNRKSLSGGSITALMNRMGDCFFLVCLAAHYAHISSAYVFTACLILTSMTKSAQYPFSSWLPAAMAAPTPVSALVHSSTLVTAGVYLLIRFNSMGTEWLLMIGSVTLCMAGMCACAEMDLKKVVALSTLSQLGVMMVALSVQLKSLCFFHLTTHAMFKAMLFICVGMGIHSVYGTQDFRSFCGFGSVASLPSLCLTIANISLAGLPFMSGFYSKDAILESFYNSESSFLFMLVFLSGVGLTTAYSVKMTFLAIVSGAGGGTSDLSGGGTSWVSKVPLLVLSWGAVCAGGVLANKYVYATVVMGWSDKVLPLCVIGLGIMIGTMLSQLKFIFLSHLWFLTPSAQLWANSAVLMGGAGDLDRGVVALVAPSGVGTMVVTLAKSVWWLMMVAAFLCSSML</sequence>
<keyword evidence="3 8" id="KW-0812">Transmembrane</keyword>
<dbReference type="GO" id="GO:0016020">
    <property type="term" value="C:membrane"/>
    <property type="evidence" value="ECO:0007669"/>
    <property type="project" value="UniProtKB-SubCell"/>
</dbReference>
<feature type="transmembrane region" description="Helical" evidence="8">
    <location>
        <begin position="72"/>
        <end position="90"/>
    </location>
</feature>
<feature type="transmembrane region" description="Helical" evidence="8">
    <location>
        <begin position="211"/>
        <end position="230"/>
    </location>
</feature>
<dbReference type="InterPro" id="IPR001750">
    <property type="entry name" value="ND/Mrp_TM"/>
</dbReference>
<feature type="chain" id="PRO_5007491961" description="NADH:ubiquinone reductase (H(+)-translocating)" evidence="9">
    <location>
        <begin position="18"/>
        <end position="510"/>
    </location>
</feature>
<dbReference type="PANTHER" id="PTHR42829">
    <property type="entry name" value="NADH-UBIQUINONE OXIDOREDUCTASE CHAIN 5"/>
    <property type="match status" value="1"/>
</dbReference>
<dbReference type="EMBL" id="KP899783">
    <property type="protein sequence ID" value="AKS04344.1"/>
    <property type="molecule type" value="Genomic_DNA"/>
</dbReference>
<evidence type="ECO:0000256" key="3">
    <source>
        <dbReference type="ARBA" id="ARBA00022692"/>
    </source>
</evidence>
<dbReference type="AlphaFoldDB" id="A0A141CLE8"/>
<feature type="transmembrane region" description="Helical" evidence="8">
    <location>
        <begin position="236"/>
        <end position="256"/>
    </location>
</feature>
<feature type="transmembrane region" description="Helical" evidence="8">
    <location>
        <begin position="180"/>
        <end position="202"/>
    </location>
</feature>
<comment type="catalytic activity">
    <reaction evidence="7">
        <text>a ubiquinone + NADH + 5 H(+)(in) = a ubiquinol + NAD(+) + 4 H(+)(out)</text>
        <dbReference type="Rhea" id="RHEA:29091"/>
        <dbReference type="Rhea" id="RHEA-COMP:9565"/>
        <dbReference type="Rhea" id="RHEA-COMP:9566"/>
        <dbReference type="ChEBI" id="CHEBI:15378"/>
        <dbReference type="ChEBI" id="CHEBI:16389"/>
        <dbReference type="ChEBI" id="CHEBI:17976"/>
        <dbReference type="ChEBI" id="CHEBI:57540"/>
        <dbReference type="ChEBI" id="CHEBI:57945"/>
        <dbReference type="EC" id="7.1.1.2"/>
    </reaction>
</comment>
<evidence type="ECO:0000256" key="9">
    <source>
        <dbReference type="SAM" id="SignalP"/>
    </source>
</evidence>
<accession>A0A141CLE8</accession>
<dbReference type="PRINTS" id="PR01434">
    <property type="entry name" value="NADHDHGNASE5"/>
</dbReference>
<evidence type="ECO:0000256" key="4">
    <source>
        <dbReference type="ARBA" id="ARBA00022989"/>
    </source>
</evidence>
<dbReference type="GO" id="GO:0042773">
    <property type="term" value="P:ATP synthesis coupled electron transport"/>
    <property type="evidence" value="ECO:0007669"/>
    <property type="project" value="InterPro"/>
</dbReference>
<dbReference type="PANTHER" id="PTHR42829:SF2">
    <property type="entry name" value="NADH-UBIQUINONE OXIDOREDUCTASE CHAIN 5"/>
    <property type="match status" value="1"/>
</dbReference>
<reference evidence="11" key="1">
    <citation type="submission" date="2015-03" db="EMBL/GenBank/DDBJ databases">
        <title>Mitochondrial variation in chaetognaths.</title>
        <authorList>
            <person name="Marletaz F."/>
            <person name="Le Parco Y."/>
            <person name="Liu S."/>
            <person name="Peijnenburg K."/>
        </authorList>
    </citation>
    <scope>NUCLEOTIDE SEQUENCE</scope>
    <source>
        <strain evidence="11">SE-S3-73</strain>
    </source>
</reference>
<feature type="transmembrane region" description="Helical" evidence="8">
    <location>
        <begin position="484"/>
        <end position="506"/>
    </location>
</feature>
<protein>
    <recommendedName>
        <fullName evidence="2">NADH:ubiquinone reductase (H(+)-translocating)</fullName>
        <ecNumber evidence="2">7.1.1.2</ecNumber>
    </recommendedName>
    <alternativeName>
        <fullName evidence="6">NADH dehydrogenase subunit 5</fullName>
    </alternativeName>
</protein>
<feature type="signal peptide" evidence="9">
    <location>
        <begin position="1"/>
        <end position="17"/>
    </location>
</feature>
<feature type="domain" description="NADH:quinone oxidoreductase/Mrp antiporter transmembrane" evidence="10">
    <location>
        <begin position="91"/>
        <end position="349"/>
    </location>
</feature>
<keyword evidence="4 8" id="KW-1133">Transmembrane helix</keyword>
<evidence type="ECO:0000313" key="11">
    <source>
        <dbReference type="EMBL" id="AKS04344.1"/>
    </source>
</evidence>
<feature type="transmembrane region" description="Helical" evidence="8">
    <location>
        <begin position="134"/>
        <end position="160"/>
    </location>
</feature>
<feature type="transmembrane region" description="Helical" evidence="8">
    <location>
        <begin position="96"/>
        <end position="113"/>
    </location>
</feature>
<evidence type="ECO:0000256" key="5">
    <source>
        <dbReference type="ARBA" id="ARBA00023136"/>
    </source>
</evidence>
<organism evidence="11">
    <name type="scientific">Parasagitta elegans</name>
    <dbReference type="NCBI Taxonomy" id="1562708"/>
    <lineage>
        <taxon>Eukaryota</taxon>
        <taxon>Metazoa</taxon>
        <taxon>Spiralia</taxon>
        <taxon>Gnathifera</taxon>
        <taxon>Chaetognatha</taxon>
        <taxon>Sagittoidea</taxon>
        <taxon>Aphragmophora</taxon>
        <taxon>Ctenodontina</taxon>
        <taxon>Sagittidae</taxon>
        <taxon>Parasagitta</taxon>
    </lineage>
</organism>
<comment type="subcellular location">
    <subcellularLocation>
        <location evidence="1">Membrane</location>
        <topology evidence="1">Multi-pass membrane protein</topology>
    </subcellularLocation>
</comment>
<evidence type="ECO:0000256" key="8">
    <source>
        <dbReference type="SAM" id="Phobius"/>
    </source>
</evidence>
<feature type="transmembrane region" description="Helical" evidence="8">
    <location>
        <begin position="298"/>
        <end position="320"/>
    </location>
</feature>
<dbReference type="EC" id="7.1.1.2" evidence="2"/>
<evidence type="ECO:0000256" key="1">
    <source>
        <dbReference type="ARBA" id="ARBA00004141"/>
    </source>
</evidence>
<keyword evidence="11" id="KW-0496">Mitochondrion</keyword>
<feature type="transmembrane region" description="Helical" evidence="8">
    <location>
        <begin position="388"/>
        <end position="409"/>
    </location>
</feature>
<evidence type="ECO:0000256" key="6">
    <source>
        <dbReference type="ARBA" id="ARBA00031027"/>
    </source>
</evidence>